<organism evidence="1 2">
    <name type="scientific">Neophaeococcomyces mojaviensis</name>
    <dbReference type="NCBI Taxonomy" id="3383035"/>
    <lineage>
        <taxon>Eukaryota</taxon>
        <taxon>Fungi</taxon>
        <taxon>Dikarya</taxon>
        <taxon>Ascomycota</taxon>
        <taxon>Pezizomycotina</taxon>
        <taxon>Eurotiomycetes</taxon>
        <taxon>Chaetothyriomycetidae</taxon>
        <taxon>Chaetothyriales</taxon>
        <taxon>Chaetothyriales incertae sedis</taxon>
        <taxon>Neophaeococcomyces</taxon>
    </lineage>
</organism>
<name>A0ACC3AJM9_9EURO</name>
<protein>
    <submittedName>
        <fullName evidence="1">Uncharacterized protein</fullName>
    </submittedName>
</protein>
<sequence>MPRYPKLSQTRALRVPNSITSGLLLDFLIPSSCAAKAGTSYLARRGLHSIRREDGVEALFLRALDQASLCREHKSAVTRKGREQHQQQQQRRNASTATRKVQADSLNHQRYDNKGRLIIETTARRQPAFSYEEYQEVGFFDANEQRFAAGTKLPPSFFHDVNSIRQLLSLSPSTEQNDGNLPEMIRQGDHATLAEQMRLLQSVRELEEKLAKAKRNLEKSMTGSLDQLSLPETEHSAPTVLTKKDYLGLVDLYFYSHNSRFSPESPDASPTPVFLNDYSFTLSADFTKGDELEIVEDEDSVGYTSPFKQIEEILKDNQLREIAVMQVFVNLLLDDFSSNRALYEAYKELPHPGVAYLPKGVIRMFLQRMSTPWLRTQASTLRYLSLIDDMQEAKLPITIAEWSSAIYLAGRSFSRLKNDEVGRAFSIWQQMEKEAGIKSSHVTFNILFDIAVRAGKFALGETVLTEMHKRNLRLNRMGRVSLMYYHGLRGDGDGVRKAYHDFVEAGEIVDTLVVNCVIASLINAQEPAAAEQVYQRMKDMQATLRKGWTADGNQALFKLHPEPGSDRIGDQMAANHLGRILERAPRLKSTLPEHHQQLQASMPLTPDFTTFRIMLAYHSSVSGDIDRMTVLLKEMLEDFDIPLFPVVFQLLFKGFAVHRPKDGPSSKWSKERLYMTWSVCRKAIRDSHAIHLGQDFVTSPFLPSIKDLKTAMSDASNHPSMIDSTDEAMSKERKLSLWEELVIDLAAFPRERLKRIKRFHSSQFDDETSAEKHYSPFFQEAHYSAPQPDLDEEEGEYTLPNPVRSNLVDPNRPTSSPYADHGFDMDGDEDQPPVHPQATMEHSSFSSIEKLNPRKQVDYRLKATKPLVCWLLRAYARVTGSRAQVEEVWANVRKVWVPKNDVEAQVVVKVLMRCLRDCDRTSGYE</sequence>
<comment type="caution">
    <text evidence="1">The sequence shown here is derived from an EMBL/GenBank/DDBJ whole genome shotgun (WGS) entry which is preliminary data.</text>
</comment>
<dbReference type="EMBL" id="JAPDRQ010000008">
    <property type="protein sequence ID" value="KAJ9663558.1"/>
    <property type="molecule type" value="Genomic_DNA"/>
</dbReference>
<reference evidence="1" key="1">
    <citation type="submission" date="2022-10" db="EMBL/GenBank/DDBJ databases">
        <title>Culturing micro-colonial fungi from biological soil crusts in the Mojave desert and describing Neophaeococcomyces mojavensis, and introducing the new genera and species Taxawa tesnikishii.</title>
        <authorList>
            <person name="Kurbessoian T."/>
            <person name="Stajich J.E."/>
        </authorList>
    </citation>
    <scope>NUCLEOTIDE SEQUENCE</scope>
    <source>
        <strain evidence="1">JES_112</strain>
    </source>
</reference>
<evidence type="ECO:0000313" key="1">
    <source>
        <dbReference type="EMBL" id="KAJ9663558.1"/>
    </source>
</evidence>
<accession>A0ACC3AJM9</accession>
<proteinExistence type="predicted"/>
<dbReference type="Proteomes" id="UP001172386">
    <property type="component" value="Unassembled WGS sequence"/>
</dbReference>
<gene>
    <name evidence="1" type="ORF">H2198_000824</name>
</gene>
<keyword evidence="2" id="KW-1185">Reference proteome</keyword>
<evidence type="ECO:0000313" key="2">
    <source>
        <dbReference type="Proteomes" id="UP001172386"/>
    </source>
</evidence>